<evidence type="ECO:0000256" key="4">
    <source>
        <dbReference type="ARBA" id="ARBA00022553"/>
    </source>
</evidence>
<keyword evidence="8" id="KW-0804">Transcription</keyword>
<dbReference type="EMBL" id="CP014673">
    <property type="protein sequence ID" value="ANX00223.1"/>
    <property type="molecule type" value="Genomic_DNA"/>
</dbReference>
<dbReference type="InterPro" id="IPR051552">
    <property type="entry name" value="HptR"/>
</dbReference>
<dbReference type="InterPro" id="IPR009057">
    <property type="entry name" value="Homeodomain-like_sf"/>
</dbReference>
<evidence type="ECO:0000259" key="11">
    <source>
        <dbReference type="PROSITE" id="PS01124"/>
    </source>
</evidence>
<dbReference type="InterPro" id="IPR018060">
    <property type="entry name" value="HTH_AraC"/>
</dbReference>
<dbReference type="SUPFAM" id="SSF52172">
    <property type="entry name" value="CheY-like"/>
    <property type="match status" value="1"/>
</dbReference>
<dbReference type="PROSITE" id="PS01124">
    <property type="entry name" value="HTH_ARAC_FAMILY_2"/>
    <property type="match status" value="1"/>
</dbReference>
<evidence type="ECO:0000256" key="6">
    <source>
        <dbReference type="ARBA" id="ARBA00023015"/>
    </source>
</evidence>
<accession>A0A1B1YHI4</accession>
<dbReference type="InterPro" id="IPR001789">
    <property type="entry name" value="Sig_transdc_resp-reg_receiver"/>
</dbReference>
<dbReference type="Gene3D" id="1.10.10.60">
    <property type="entry name" value="Homeodomain-like"/>
    <property type="match status" value="2"/>
</dbReference>
<feature type="domain" description="HTH araC/xylS-type" evidence="11">
    <location>
        <begin position="410"/>
        <end position="513"/>
    </location>
</feature>
<protein>
    <recommendedName>
        <fullName evidence="2">Stage 0 sporulation protein A homolog</fullName>
    </recommendedName>
</protein>
<keyword evidence="5" id="KW-0902">Two-component regulatory system</keyword>
<dbReference type="GO" id="GO:0043565">
    <property type="term" value="F:sequence-specific DNA binding"/>
    <property type="evidence" value="ECO:0007669"/>
    <property type="project" value="InterPro"/>
</dbReference>
<dbReference type="AlphaFoldDB" id="A0A1B1YHI4"/>
<evidence type="ECO:0000256" key="2">
    <source>
        <dbReference type="ARBA" id="ARBA00018672"/>
    </source>
</evidence>
<comment type="function">
    <text evidence="9">May play the central regulatory role in sporulation. It may be an element of the effector pathway responsible for the activation of sporulation genes in response to nutritional stress. Spo0A may act in concert with spo0H (a sigma factor) to control the expression of some genes that are critical to the sporulation process.</text>
</comment>
<dbReference type="GO" id="GO:0003700">
    <property type="term" value="F:DNA-binding transcription factor activity"/>
    <property type="evidence" value="ECO:0007669"/>
    <property type="project" value="InterPro"/>
</dbReference>
<evidence type="ECO:0000313" key="13">
    <source>
        <dbReference type="EMBL" id="ANX00223.1"/>
    </source>
</evidence>
<keyword evidence="3" id="KW-0963">Cytoplasm</keyword>
<keyword evidence="6" id="KW-0805">Transcription regulation</keyword>
<dbReference type="SMART" id="SM00448">
    <property type="entry name" value="REC"/>
    <property type="match status" value="1"/>
</dbReference>
<comment type="subcellular location">
    <subcellularLocation>
        <location evidence="1">Cytoplasm</location>
    </subcellularLocation>
</comment>
<dbReference type="PANTHER" id="PTHR42713:SF3">
    <property type="entry name" value="TRANSCRIPTIONAL REGULATORY PROTEIN HPTR"/>
    <property type="match status" value="1"/>
</dbReference>
<evidence type="ECO:0000256" key="7">
    <source>
        <dbReference type="ARBA" id="ARBA00023125"/>
    </source>
</evidence>
<evidence type="ECO:0000259" key="12">
    <source>
        <dbReference type="PROSITE" id="PS50110"/>
    </source>
</evidence>
<feature type="modified residue" description="4-aspartylphosphate" evidence="10">
    <location>
        <position position="55"/>
    </location>
</feature>
<dbReference type="RefSeq" id="WP_065820476.1">
    <property type="nucleotide sequence ID" value="NZ_CP014673.1"/>
</dbReference>
<dbReference type="Gene3D" id="3.40.50.2300">
    <property type="match status" value="1"/>
</dbReference>
<dbReference type="InterPro" id="IPR011006">
    <property type="entry name" value="CheY-like_superfamily"/>
</dbReference>
<evidence type="ECO:0000256" key="3">
    <source>
        <dbReference type="ARBA" id="ARBA00022490"/>
    </source>
</evidence>
<dbReference type="PROSITE" id="PS50110">
    <property type="entry name" value="RESPONSE_REGULATORY"/>
    <property type="match status" value="1"/>
</dbReference>
<keyword evidence="4 10" id="KW-0597">Phosphoprotein</keyword>
<dbReference type="GO" id="GO:0005737">
    <property type="term" value="C:cytoplasm"/>
    <property type="evidence" value="ECO:0007669"/>
    <property type="project" value="UniProtKB-SubCell"/>
</dbReference>
<feature type="domain" description="Response regulatory" evidence="12">
    <location>
        <begin position="3"/>
        <end position="120"/>
    </location>
</feature>
<reference evidence="13 14" key="1">
    <citation type="submission" date="2016-02" db="EMBL/GenBank/DDBJ databases">
        <title>Comparison of Clostridium stercorarium subspecies using comparative genomics and transcriptomics.</title>
        <authorList>
            <person name="Schellenberg J."/>
            <person name="Thallinger G."/>
            <person name="Levin D.B."/>
            <person name="Zhang X."/>
            <person name="Alvare G."/>
            <person name="Fristensky B."/>
            <person name="Sparling R."/>
        </authorList>
    </citation>
    <scope>NUCLEOTIDE SEQUENCE [LARGE SCALE GENOMIC DNA]</scope>
    <source>
        <strain evidence="13 14">DSM 9219</strain>
    </source>
</reference>
<dbReference type="GO" id="GO:0000160">
    <property type="term" value="P:phosphorelay signal transduction system"/>
    <property type="evidence" value="ECO:0007669"/>
    <property type="project" value="UniProtKB-KW"/>
</dbReference>
<evidence type="ECO:0000256" key="9">
    <source>
        <dbReference type="ARBA" id="ARBA00024867"/>
    </source>
</evidence>
<evidence type="ECO:0000313" key="14">
    <source>
        <dbReference type="Proteomes" id="UP000092931"/>
    </source>
</evidence>
<evidence type="ECO:0000256" key="1">
    <source>
        <dbReference type="ARBA" id="ARBA00004496"/>
    </source>
</evidence>
<dbReference type="Proteomes" id="UP000092931">
    <property type="component" value="Chromosome"/>
</dbReference>
<evidence type="ECO:0000256" key="8">
    <source>
        <dbReference type="ARBA" id="ARBA00023163"/>
    </source>
</evidence>
<dbReference type="CDD" id="cd17536">
    <property type="entry name" value="REC_YesN-like"/>
    <property type="match status" value="1"/>
</dbReference>
<organism evidence="13 14">
    <name type="scientific">Thermoclostridium stercorarium subsp. leptospartum DSM 9219</name>
    <dbReference type="NCBI Taxonomy" id="1346611"/>
    <lineage>
        <taxon>Bacteria</taxon>
        <taxon>Bacillati</taxon>
        <taxon>Bacillota</taxon>
        <taxon>Clostridia</taxon>
        <taxon>Eubacteriales</taxon>
        <taxon>Oscillospiraceae</taxon>
        <taxon>Thermoclostridium</taxon>
    </lineage>
</organism>
<dbReference type="SMART" id="SM00342">
    <property type="entry name" value="HTH_ARAC"/>
    <property type="match status" value="1"/>
</dbReference>
<evidence type="ECO:0000256" key="5">
    <source>
        <dbReference type="ARBA" id="ARBA00023012"/>
    </source>
</evidence>
<evidence type="ECO:0000256" key="10">
    <source>
        <dbReference type="PROSITE-ProRule" id="PRU00169"/>
    </source>
</evidence>
<dbReference type="Pfam" id="PF12833">
    <property type="entry name" value="HTH_18"/>
    <property type="match status" value="1"/>
</dbReference>
<dbReference type="PANTHER" id="PTHR42713">
    <property type="entry name" value="HISTIDINE KINASE-RELATED"/>
    <property type="match status" value="1"/>
</dbReference>
<sequence length="523" mass="59955">MYTLLIADDERAVREGISKAIRWSDIGINRVLLAANGKEAYDIILKEKPNIVLTDIIMPVLTGIELVEKVRPLMPETQFIILSGYNEFSYAQKAIQNEVLQYLLKPCDADSIKGSVQKAVSRIQNIEKKERFIESMKENVEKLLPQAREQFFRDLFQGSPNIRSLEPYEKLFDLHEGPYRMLLFKIDEYDYVKLLALKSLVEQNFGAGNVTVCIIINTYVVLLTGMTDFDSLSRMVEKIQKQCLSVYNVEPTVAISSEGVISNAAQMFREVKDIVKFEFYLGEGKIITKDDVNVFRADYSLNSDTQIEELSAAIRSGNVDLVRCIINTIFNSYRINGFDINRVRACGIELYIIIIKHCEDCEISKRIKNITKINECNTDSEIKDFILNTATALAKKTYNSVISGQNRVIEKVIRYVHENIHDENLTLQYIASKILYLNVDYLGKLFKKETGMRFSQYLLKVRMEKAKELIKQSPGDIKIYEIANATGFAGNPSYFARVFKKYTGCLPKEFKYELDDKKNKVIS</sequence>
<proteinExistence type="predicted"/>
<gene>
    <name evidence="13" type="ORF">CSTERLE_00750</name>
</gene>
<dbReference type="SUPFAM" id="SSF46689">
    <property type="entry name" value="Homeodomain-like"/>
    <property type="match status" value="2"/>
</dbReference>
<keyword evidence="7" id="KW-0238">DNA-binding</keyword>
<name>A0A1B1YHI4_THEST</name>
<dbReference type="Pfam" id="PF00072">
    <property type="entry name" value="Response_reg"/>
    <property type="match status" value="1"/>
</dbReference>